<organism evidence="1 2">
    <name type="scientific">Rhizopus oryzae</name>
    <name type="common">Mucormycosis agent</name>
    <name type="synonym">Rhizopus arrhizus var. delemar</name>
    <dbReference type="NCBI Taxonomy" id="64495"/>
    <lineage>
        <taxon>Eukaryota</taxon>
        <taxon>Fungi</taxon>
        <taxon>Fungi incertae sedis</taxon>
        <taxon>Mucoromycota</taxon>
        <taxon>Mucoromycotina</taxon>
        <taxon>Mucoromycetes</taxon>
        <taxon>Mucorales</taxon>
        <taxon>Mucorineae</taxon>
        <taxon>Rhizopodaceae</taxon>
        <taxon>Rhizopus</taxon>
    </lineage>
</organism>
<protein>
    <submittedName>
        <fullName evidence="1">Uncharacterized protein</fullName>
    </submittedName>
</protein>
<reference evidence="1" key="1">
    <citation type="journal article" date="2020" name="Microb. Genom.">
        <title>Genetic diversity of clinical and environmental Mucorales isolates obtained from an investigation of mucormycosis cases among solid organ transplant recipients.</title>
        <authorList>
            <person name="Nguyen M.H."/>
            <person name="Kaul D."/>
            <person name="Muto C."/>
            <person name="Cheng S.J."/>
            <person name="Richter R.A."/>
            <person name="Bruno V.M."/>
            <person name="Liu G."/>
            <person name="Beyhan S."/>
            <person name="Sundermann A.J."/>
            <person name="Mounaud S."/>
            <person name="Pasculle A.W."/>
            <person name="Nierman W.C."/>
            <person name="Driscoll E."/>
            <person name="Cumbie R."/>
            <person name="Clancy C.J."/>
            <person name="Dupont C.L."/>
        </authorList>
    </citation>
    <scope>NUCLEOTIDE SEQUENCE</scope>
    <source>
        <strain evidence="1">GL11</strain>
    </source>
</reference>
<comment type="caution">
    <text evidence="1">The sequence shown here is derived from an EMBL/GenBank/DDBJ whole genome shotgun (WGS) entry which is preliminary data.</text>
</comment>
<name>A0A9P6XKY8_RHIOR</name>
<proteinExistence type="predicted"/>
<dbReference type="Proteomes" id="UP000716291">
    <property type="component" value="Unassembled WGS sequence"/>
</dbReference>
<dbReference type="EMBL" id="JAANQT010000011">
    <property type="protein sequence ID" value="KAG1316024.1"/>
    <property type="molecule type" value="Genomic_DNA"/>
</dbReference>
<accession>A0A9P6XKY8</accession>
<keyword evidence="2" id="KW-1185">Reference proteome</keyword>
<gene>
    <name evidence="1" type="ORF">G6F64_000190</name>
</gene>
<dbReference type="AlphaFoldDB" id="A0A9P6XKY8"/>
<sequence>MWDCSFRKIWELRAGSHPTDQKKTLFIVDTLQLKPLAIFNKDGMEQNVLAHERIVSRIISDNDTLMPISPLKRSFDEMDKVVCMKCVPTTAPGLERVLVSSPYAKLIRRHQYVELSPDVYKMLNNDWEFHSQVRYFTAKVLSGAIMHNTRNGQAIMANTVEAYGRTKHVDAHRETFGKEKDASIITSIPPSIDTMYPDVWPIPKCAPCVGSKCMSFQLTTTADSMSTKIYLDLTCLQEGLTMLASPQTSYMSSSNIIYKLRQIRSKFSSPNAYTLCRSSGPITKSHTCHPFSVFTLADYDRGKNPGAYLFRAIGVLVLKHGEGAHLPRNNIEEWASLATGKIKTILLDILRLYPSANNDIPILKNDALNKYLSSLADLLMPSIVAANESVAIQVAQVFDFVV</sequence>
<evidence type="ECO:0000313" key="1">
    <source>
        <dbReference type="EMBL" id="KAG1316024.1"/>
    </source>
</evidence>
<dbReference type="OrthoDB" id="2435739at2759"/>
<evidence type="ECO:0000313" key="2">
    <source>
        <dbReference type="Proteomes" id="UP000716291"/>
    </source>
</evidence>